<dbReference type="RefSeq" id="WP_092436348.1">
    <property type="nucleotide sequence ID" value="NZ_FMYP01000011.1"/>
</dbReference>
<sequence>MAKKVVASLQKGAGKNYTKCLKLVKSEKTDAYVFKEEMILNAEVKDFFSKK</sequence>
<keyword evidence="2" id="KW-1185">Reference proteome</keyword>
<evidence type="ECO:0000313" key="1">
    <source>
        <dbReference type="EMBL" id="SDB94246.1"/>
    </source>
</evidence>
<evidence type="ECO:0000313" key="2">
    <source>
        <dbReference type="Proteomes" id="UP000199452"/>
    </source>
</evidence>
<name>A0A1G6HLC5_9BACT</name>
<dbReference type="EMBL" id="FMYP01000011">
    <property type="protein sequence ID" value="SDB94246.1"/>
    <property type="molecule type" value="Genomic_DNA"/>
</dbReference>
<dbReference type="Pfam" id="PF14128">
    <property type="entry name" value="DUF4295"/>
    <property type="match status" value="1"/>
</dbReference>
<protein>
    <recommendedName>
        <fullName evidence="3">DUF4295 domain-containing protein</fullName>
    </recommendedName>
</protein>
<accession>A0A1G6HLC5</accession>
<dbReference type="AlphaFoldDB" id="A0A1G6HLC5"/>
<dbReference type="InterPro" id="IPR025379">
    <property type="entry name" value="DUF4295"/>
</dbReference>
<dbReference type="STRING" id="1640674.SAMN05216323_101152"/>
<proteinExistence type="predicted"/>
<organism evidence="1 2">
    <name type="scientific">Williamwhitmania taraxaci</name>
    <dbReference type="NCBI Taxonomy" id="1640674"/>
    <lineage>
        <taxon>Bacteria</taxon>
        <taxon>Pseudomonadati</taxon>
        <taxon>Bacteroidota</taxon>
        <taxon>Bacteroidia</taxon>
        <taxon>Bacteroidales</taxon>
        <taxon>Williamwhitmaniaceae</taxon>
        <taxon>Williamwhitmania</taxon>
    </lineage>
</organism>
<gene>
    <name evidence="1" type="ORF">SAMN05216323_101152</name>
</gene>
<dbReference type="Proteomes" id="UP000199452">
    <property type="component" value="Unassembled WGS sequence"/>
</dbReference>
<reference evidence="1 2" key="1">
    <citation type="submission" date="2016-09" db="EMBL/GenBank/DDBJ databases">
        <authorList>
            <person name="Capua I."/>
            <person name="De Benedictis P."/>
            <person name="Joannis T."/>
            <person name="Lombin L.H."/>
            <person name="Cattoli G."/>
        </authorList>
    </citation>
    <scope>NUCLEOTIDE SEQUENCE [LARGE SCALE GENOMIC DNA]</scope>
    <source>
        <strain evidence="1 2">A7P-90m</strain>
    </source>
</reference>
<evidence type="ECO:0008006" key="3">
    <source>
        <dbReference type="Google" id="ProtNLM"/>
    </source>
</evidence>
<dbReference type="OrthoDB" id="1494985at2"/>